<dbReference type="PANTHER" id="PTHR11927:SF9">
    <property type="entry name" value="L-FUCOSYLTRANSFERASE"/>
    <property type="match status" value="1"/>
</dbReference>
<name>A0A1I7KZ58_9BACT</name>
<keyword evidence="4" id="KW-1185">Reference proteome</keyword>
<dbReference type="EMBL" id="FPCA01000014">
    <property type="protein sequence ID" value="SFV02574.1"/>
    <property type="molecule type" value="Genomic_DNA"/>
</dbReference>
<keyword evidence="2 3" id="KW-0808">Transferase</keyword>
<sequence length="294" mass="34067">MVIMNYKAGQLANRLFYFSHFISNSLAYNYKLLNPSFNDYKEFFISTASDNFNGHDISLNITDNQQLDELMRKAVNAVQKVQIDPLRKLPGFYFHEIKAFDAAPKSFDMNDPEFVASAKSKIVFIDGWLYRDFKNFEKYAPSIRQIFTPLPKYSQQVQEVMNRCRQLGDTVIGVHIRRGDYKTYNDGKWYYEDEVYFSKMQELKQQLEAQGKRCVFLICSNEKVNPESFPGMALVTEDRHFIVDLYALSQCDYLIGPPSTFTMWASFYGETPLLAIDDASQTVPLSDFKIVTKG</sequence>
<gene>
    <name evidence="3" type="ORF">SAMN04487941_0120</name>
</gene>
<evidence type="ECO:0000313" key="4">
    <source>
        <dbReference type="Proteomes" id="UP000182491"/>
    </source>
</evidence>
<organism evidence="3 4">
    <name type="scientific">Pontibacter akesuensis</name>
    <dbReference type="NCBI Taxonomy" id="388950"/>
    <lineage>
        <taxon>Bacteria</taxon>
        <taxon>Pseudomonadati</taxon>
        <taxon>Bacteroidota</taxon>
        <taxon>Cytophagia</taxon>
        <taxon>Cytophagales</taxon>
        <taxon>Hymenobacteraceae</taxon>
        <taxon>Pontibacter</taxon>
    </lineage>
</organism>
<evidence type="ECO:0000256" key="2">
    <source>
        <dbReference type="ARBA" id="ARBA00022679"/>
    </source>
</evidence>
<dbReference type="GO" id="GO:0005975">
    <property type="term" value="P:carbohydrate metabolic process"/>
    <property type="evidence" value="ECO:0007669"/>
    <property type="project" value="InterPro"/>
</dbReference>
<accession>A0A1I7KZ58</accession>
<evidence type="ECO:0000313" key="3">
    <source>
        <dbReference type="EMBL" id="SFV02574.1"/>
    </source>
</evidence>
<proteinExistence type="predicted"/>
<dbReference type="GO" id="GO:0016020">
    <property type="term" value="C:membrane"/>
    <property type="evidence" value="ECO:0007669"/>
    <property type="project" value="InterPro"/>
</dbReference>
<dbReference type="AlphaFoldDB" id="A0A1I7KZ58"/>
<dbReference type="Pfam" id="PF01531">
    <property type="entry name" value="Glyco_transf_11"/>
    <property type="match status" value="1"/>
</dbReference>
<dbReference type="InterPro" id="IPR002516">
    <property type="entry name" value="Glyco_trans_11"/>
</dbReference>
<reference evidence="4" key="1">
    <citation type="submission" date="2016-10" db="EMBL/GenBank/DDBJ databases">
        <authorList>
            <person name="Varghese N."/>
        </authorList>
    </citation>
    <scope>NUCLEOTIDE SEQUENCE [LARGE SCALE GENOMIC DNA]</scope>
    <source>
        <strain evidence="4">DSM 18820</strain>
    </source>
</reference>
<protein>
    <submittedName>
        <fullName evidence="3">Glycosyl transferase family 11</fullName>
    </submittedName>
</protein>
<dbReference type="GO" id="GO:0008107">
    <property type="term" value="F:galactoside 2-alpha-L-fucosyltransferase activity"/>
    <property type="evidence" value="ECO:0007669"/>
    <property type="project" value="InterPro"/>
</dbReference>
<evidence type="ECO:0000256" key="1">
    <source>
        <dbReference type="ARBA" id="ARBA00022676"/>
    </source>
</evidence>
<dbReference type="Gene3D" id="3.40.50.11350">
    <property type="match status" value="1"/>
</dbReference>
<keyword evidence="1" id="KW-0328">Glycosyltransferase</keyword>
<dbReference type="OrthoDB" id="639736at2"/>
<dbReference type="Proteomes" id="UP000182491">
    <property type="component" value="Unassembled WGS sequence"/>
</dbReference>
<dbReference type="PANTHER" id="PTHR11927">
    <property type="entry name" value="GALACTOSIDE 2-L-FUCOSYLTRANSFERASE"/>
    <property type="match status" value="1"/>
</dbReference>